<protein>
    <recommendedName>
        <fullName evidence="1">DUF6876 domain-containing protein</fullName>
    </recommendedName>
</protein>
<reference evidence="2" key="2">
    <citation type="submission" date="2020-08" db="EMBL/GenBank/DDBJ databases">
        <authorList>
            <person name="Chen M."/>
            <person name="Teng W."/>
            <person name="Zhao L."/>
            <person name="Hu C."/>
            <person name="Zhou Y."/>
            <person name="Han B."/>
            <person name="Song L."/>
            <person name="Shu W."/>
        </authorList>
    </citation>
    <scope>NUCLEOTIDE SEQUENCE</scope>
    <source>
        <strain evidence="2">FACHB-1375</strain>
    </source>
</reference>
<proteinExistence type="predicted"/>
<dbReference type="InterPro" id="IPR049241">
    <property type="entry name" value="DUF6876"/>
</dbReference>
<dbReference type="Pfam" id="PF21781">
    <property type="entry name" value="DUF6876"/>
    <property type="match status" value="1"/>
</dbReference>
<dbReference type="EMBL" id="JACJPW010000015">
    <property type="protein sequence ID" value="MBD2181031.1"/>
    <property type="molecule type" value="Genomic_DNA"/>
</dbReference>
<gene>
    <name evidence="2" type="ORF">H6G03_07945</name>
</gene>
<name>A0A926VC29_9CYAN</name>
<feature type="domain" description="DUF6876" evidence="1">
    <location>
        <begin position="4"/>
        <end position="120"/>
    </location>
</feature>
<evidence type="ECO:0000259" key="1">
    <source>
        <dbReference type="Pfam" id="PF21781"/>
    </source>
</evidence>
<accession>A0A926VC29</accession>
<sequence length="120" mass="13697">MALTQAELDAFTGTENIYQHSFGKINYTDGVKYLATEGQAFWLIDAIASHQTRQLLSQQDLQEFQLWQLTVSEDKSAVLTCQSDSDIEPVVRQEIPYTDFPLNSTKLYLVDKVLMLPSEY</sequence>
<dbReference type="AlphaFoldDB" id="A0A926VC29"/>
<reference evidence="2" key="1">
    <citation type="journal article" date="2015" name="ISME J.">
        <title>Draft Genome Sequence of Streptomyces incarnatus NRRL8089, which Produces the Nucleoside Antibiotic Sinefungin.</title>
        <authorList>
            <person name="Oshima K."/>
            <person name="Hattori M."/>
            <person name="Shimizu H."/>
            <person name="Fukuda K."/>
            <person name="Nemoto M."/>
            <person name="Inagaki K."/>
            <person name="Tamura T."/>
        </authorList>
    </citation>
    <scope>NUCLEOTIDE SEQUENCE</scope>
    <source>
        <strain evidence="2">FACHB-1375</strain>
    </source>
</reference>
<organism evidence="2 3">
    <name type="scientific">Aerosakkonema funiforme FACHB-1375</name>
    <dbReference type="NCBI Taxonomy" id="2949571"/>
    <lineage>
        <taxon>Bacteria</taxon>
        <taxon>Bacillati</taxon>
        <taxon>Cyanobacteriota</taxon>
        <taxon>Cyanophyceae</taxon>
        <taxon>Oscillatoriophycideae</taxon>
        <taxon>Aerosakkonematales</taxon>
        <taxon>Aerosakkonemataceae</taxon>
        <taxon>Aerosakkonema</taxon>
    </lineage>
</organism>
<dbReference type="Proteomes" id="UP000641646">
    <property type="component" value="Unassembled WGS sequence"/>
</dbReference>
<evidence type="ECO:0000313" key="3">
    <source>
        <dbReference type="Proteomes" id="UP000641646"/>
    </source>
</evidence>
<dbReference type="RefSeq" id="WP_190463795.1">
    <property type="nucleotide sequence ID" value="NZ_JACJPW010000015.1"/>
</dbReference>
<keyword evidence="3" id="KW-1185">Reference proteome</keyword>
<comment type="caution">
    <text evidence="2">The sequence shown here is derived from an EMBL/GenBank/DDBJ whole genome shotgun (WGS) entry which is preliminary data.</text>
</comment>
<evidence type="ECO:0000313" key="2">
    <source>
        <dbReference type="EMBL" id="MBD2181031.1"/>
    </source>
</evidence>